<accession>A0A9D0ZW64</accession>
<dbReference type="AlphaFoldDB" id="A0A9D0ZW64"/>
<gene>
    <name evidence="1" type="ORF">IAB26_09080</name>
</gene>
<organism evidence="1 2">
    <name type="scientific">Candidatus Limivivens merdigallinarum</name>
    <dbReference type="NCBI Taxonomy" id="2840859"/>
    <lineage>
        <taxon>Bacteria</taxon>
        <taxon>Bacillati</taxon>
        <taxon>Bacillota</taxon>
        <taxon>Clostridia</taxon>
        <taxon>Lachnospirales</taxon>
        <taxon>Lachnospiraceae</taxon>
        <taxon>Lachnospiraceae incertae sedis</taxon>
        <taxon>Candidatus Limivivens</taxon>
    </lineage>
</organism>
<name>A0A9D0ZW64_9FIRM</name>
<dbReference type="PANTHER" id="PTHR36848:SF2">
    <property type="entry name" value="SECRETED PROTEIN"/>
    <property type="match status" value="1"/>
</dbReference>
<reference evidence="1" key="2">
    <citation type="journal article" date="2021" name="PeerJ">
        <title>Extensive microbial diversity within the chicken gut microbiome revealed by metagenomics and culture.</title>
        <authorList>
            <person name="Gilroy R."/>
            <person name="Ravi A."/>
            <person name="Getino M."/>
            <person name="Pursley I."/>
            <person name="Horton D.L."/>
            <person name="Alikhan N.F."/>
            <person name="Baker D."/>
            <person name="Gharbi K."/>
            <person name="Hall N."/>
            <person name="Watson M."/>
            <person name="Adriaenssens E.M."/>
            <person name="Foster-Nyarko E."/>
            <person name="Jarju S."/>
            <person name="Secka A."/>
            <person name="Antonio M."/>
            <person name="Oren A."/>
            <person name="Chaudhuri R.R."/>
            <person name="La Ragione R."/>
            <person name="Hildebrand F."/>
            <person name="Pallen M.J."/>
        </authorList>
    </citation>
    <scope>NUCLEOTIDE SEQUENCE</scope>
    <source>
        <strain evidence="1">ChiSjej3B21-11622</strain>
    </source>
</reference>
<sequence length="870" mass="99813">MMKQKIEPIFPFFWQCGAGKENIRTELEKIYESHLKAFCVEARPHPDFGGPGWWEDMDLIMNFAREHGMQVWLLDDDRFPTGHANKAFSDGKNPLSARFLTVHNTDICGSLSPGYLLVKSILQDDDTLVGVLACRRKDSDSTELIWDTFVDVTDRVQNGWLKWEVPEGLWRILVFYTTRHGNGKLDYFNILDSRSVKLLIDRVYEPHYEHYGADFGNTFQGFFSDEPEFSNLPGYRFQARLGEDMPYIPWSDELEIRLRRRWKREFLSYLSALWYQIGEKTPHIRYEYMDAVTRQLSVSFSGQIGDWCREHGVWHIGHIVEDDNSHGRLGCSTGHYFRSLGDMRMAGIDVVTQQIMPGMDQGEHQWVASSRDGEFFHYGLAKLGSSLAHIDRKKEGDSLCEIFGAYGWQEGVGLMKWLADHMVSRGINHFVPHAFSVKPYPDPDCPPHFYAHGNHAQFACFGTLMTYLERIAGMFQGGRYPADVAVLYHADSEWAGKAMLFQKPMRVLLENQMDADIVPADLFAEENPYGMKEASLSGSYSGICVAEQRYRTLIIPGCEFLPASVAKFLIHSKDKMQILFVDNLPTGICEETEEEEWMIEQLSGFEVVSLAELPGRIRETRKPLVEVNGTFPWLRTYPYWDSDGTLKLFCFNESTKKKFQGELSVHSEKTGDYLYLYDAMRDCYYRTFQQKQTGEVRFKLCLNPGESKILVWREQEIKEAVQEPNLDGSGFPLSGHWKITAQNIGEETDQLLLERKEGEKFPDLTEWAARTEFNGTLIYQTAVTVSKEAAGRYLMILNGRIDCAEILVDGKVADRLVGNSGYAKISLKPGFNQIEIRLPLTPVWKDGDIWSALTMLPRRDLIEIPMLLPE</sequence>
<dbReference type="InterPro" id="IPR053161">
    <property type="entry name" value="Ulvan_degrading_GH"/>
</dbReference>
<dbReference type="PANTHER" id="PTHR36848">
    <property type="entry name" value="DNA-BINDING PROTEIN (PUTATIVE SECRETED PROTEIN)-RELATED"/>
    <property type="match status" value="1"/>
</dbReference>
<evidence type="ECO:0000313" key="1">
    <source>
        <dbReference type="EMBL" id="HIQ96702.1"/>
    </source>
</evidence>
<dbReference type="Proteomes" id="UP000886886">
    <property type="component" value="Unassembled WGS sequence"/>
</dbReference>
<protein>
    <recommendedName>
        <fullName evidence="3">Glycoside hydrolase family 2</fullName>
    </recommendedName>
</protein>
<proteinExistence type="predicted"/>
<dbReference type="EMBL" id="DVFT01000137">
    <property type="protein sequence ID" value="HIQ96702.1"/>
    <property type="molecule type" value="Genomic_DNA"/>
</dbReference>
<reference evidence="1" key="1">
    <citation type="submission" date="2020-10" db="EMBL/GenBank/DDBJ databases">
        <authorList>
            <person name="Gilroy R."/>
        </authorList>
    </citation>
    <scope>NUCLEOTIDE SEQUENCE</scope>
    <source>
        <strain evidence="1">ChiSjej3B21-11622</strain>
    </source>
</reference>
<evidence type="ECO:0008006" key="3">
    <source>
        <dbReference type="Google" id="ProtNLM"/>
    </source>
</evidence>
<evidence type="ECO:0000313" key="2">
    <source>
        <dbReference type="Proteomes" id="UP000886886"/>
    </source>
</evidence>
<comment type="caution">
    <text evidence="1">The sequence shown here is derived from an EMBL/GenBank/DDBJ whole genome shotgun (WGS) entry which is preliminary data.</text>
</comment>